<dbReference type="SUPFAM" id="SSF56601">
    <property type="entry name" value="beta-lactamase/transpeptidase-like"/>
    <property type="match status" value="1"/>
</dbReference>
<dbReference type="Gene3D" id="3.40.710.10">
    <property type="entry name" value="DD-peptidase/beta-lactamase superfamily"/>
    <property type="match status" value="1"/>
</dbReference>
<dbReference type="PANTHER" id="PTHR43319">
    <property type="entry name" value="BETA-LACTAMASE-RELATED"/>
    <property type="match status" value="1"/>
</dbReference>
<dbReference type="AlphaFoldDB" id="A0A4R6PUZ9"/>
<feature type="domain" description="Beta-lactamase-related" evidence="1">
    <location>
        <begin position="15"/>
        <end position="372"/>
    </location>
</feature>
<dbReference type="EMBL" id="SNXK01000001">
    <property type="protein sequence ID" value="TDP42123.1"/>
    <property type="molecule type" value="Genomic_DNA"/>
</dbReference>
<gene>
    <name evidence="2" type="ORF">DFR75_1011233</name>
</gene>
<name>A0A4R6PUZ9_NOCIG</name>
<dbReference type="RefSeq" id="WP_067491517.1">
    <property type="nucleotide sequence ID" value="NZ_SNXK01000001.1"/>
</dbReference>
<dbReference type="Proteomes" id="UP000295087">
    <property type="component" value="Unassembled WGS sequence"/>
</dbReference>
<dbReference type="InterPro" id="IPR001466">
    <property type="entry name" value="Beta-lactam-related"/>
</dbReference>
<sequence length="389" mass="41865">MTRAAGFCRDDFAQVRAVFDEQLATGAELGASLCVTVDGDPVLDLWGGHADPDRAVAWQADTLVNVFSVTKTMTALCALLLVDRGDLDLDAPVARYWPEFAAEGKDRVEVRHVLSHTSGVSGWERPIALADIYDTEAAAARLAAQPPWWEPGTASGYHALNYGHLVGELVRRITGRTLGEFFATELAGPLGADFHIGTGPEHADRIATLVAPPHREFDMSALDPDSILVKTLTSPLLDIAETATPAWRSAELGAVNGHGNARSVARVQSLVSCGGELGGRRFLSPATIESIFREQADGLDLALLAPLRFGIGYGLPRPETYPHIPDGRVCWWAGYGGAMVVNDLDRRITFAYTMNRMAPGVIGSDRIDNYLKAVFDAVAGTDRSRGRTS</sequence>
<proteinExistence type="predicted"/>
<comment type="caution">
    <text evidence="2">The sequence shown here is derived from an EMBL/GenBank/DDBJ whole genome shotgun (WGS) entry which is preliminary data.</text>
</comment>
<organism evidence="2 3">
    <name type="scientific">Nocardia ignorata</name>
    <dbReference type="NCBI Taxonomy" id="145285"/>
    <lineage>
        <taxon>Bacteria</taxon>
        <taxon>Bacillati</taxon>
        <taxon>Actinomycetota</taxon>
        <taxon>Actinomycetes</taxon>
        <taxon>Mycobacteriales</taxon>
        <taxon>Nocardiaceae</taxon>
        <taxon>Nocardia</taxon>
    </lineage>
</organism>
<evidence type="ECO:0000313" key="2">
    <source>
        <dbReference type="EMBL" id="TDP42123.1"/>
    </source>
</evidence>
<keyword evidence="3" id="KW-1185">Reference proteome</keyword>
<reference evidence="2 3" key="1">
    <citation type="submission" date="2019-03" db="EMBL/GenBank/DDBJ databases">
        <title>Genomic Encyclopedia of Type Strains, Phase IV (KMG-IV): sequencing the most valuable type-strain genomes for metagenomic binning, comparative biology and taxonomic classification.</title>
        <authorList>
            <person name="Goeker M."/>
        </authorList>
    </citation>
    <scope>NUCLEOTIDE SEQUENCE [LARGE SCALE GENOMIC DNA]</scope>
    <source>
        <strain evidence="2 3">DSM 44496</strain>
    </source>
</reference>
<dbReference type="Pfam" id="PF00144">
    <property type="entry name" value="Beta-lactamase"/>
    <property type="match status" value="1"/>
</dbReference>
<evidence type="ECO:0000259" key="1">
    <source>
        <dbReference type="Pfam" id="PF00144"/>
    </source>
</evidence>
<dbReference type="PANTHER" id="PTHR43319:SF3">
    <property type="entry name" value="BETA-LACTAMASE-RELATED DOMAIN-CONTAINING PROTEIN"/>
    <property type="match status" value="1"/>
</dbReference>
<evidence type="ECO:0000313" key="3">
    <source>
        <dbReference type="Proteomes" id="UP000295087"/>
    </source>
</evidence>
<protein>
    <submittedName>
        <fullName evidence="2">CubicO group peptidase (Beta-lactamase class C family)</fullName>
    </submittedName>
</protein>
<dbReference type="InterPro" id="IPR052907">
    <property type="entry name" value="Beta-lactamase/esterase"/>
</dbReference>
<dbReference type="InterPro" id="IPR012338">
    <property type="entry name" value="Beta-lactam/transpept-like"/>
</dbReference>
<accession>A0A4R6PUZ9</accession>